<comment type="similarity">
    <text evidence="1">Belongs to the CutC family.</text>
</comment>
<organism evidence="3 4">
    <name type="scientific">Seiridium cardinale</name>
    <dbReference type="NCBI Taxonomy" id="138064"/>
    <lineage>
        <taxon>Eukaryota</taxon>
        <taxon>Fungi</taxon>
        <taxon>Dikarya</taxon>
        <taxon>Ascomycota</taxon>
        <taxon>Pezizomycotina</taxon>
        <taxon>Sordariomycetes</taxon>
        <taxon>Xylariomycetidae</taxon>
        <taxon>Amphisphaeriales</taxon>
        <taxon>Sporocadaceae</taxon>
        <taxon>Seiridium</taxon>
    </lineage>
</organism>
<evidence type="ECO:0000313" key="3">
    <source>
        <dbReference type="EMBL" id="KAK9770414.1"/>
    </source>
</evidence>
<dbReference type="Pfam" id="PF03932">
    <property type="entry name" value="CutC"/>
    <property type="match status" value="1"/>
</dbReference>
<dbReference type="PANTHER" id="PTHR12598:SF0">
    <property type="entry name" value="COPPER HOMEOSTASIS PROTEIN CUTC HOMOLOG"/>
    <property type="match status" value="1"/>
</dbReference>
<protein>
    <recommendedName>
        <fullName evidence="2">Copper homeostasis protein cutC homolog</fullName>
    </recommendedName>
</protein>
<dbReference type="PANTHER" id="PTHR12598">
    <property type="entry name" value="COPPER HOMEOSTASIS PROTEIN CUTC"/>
    <property type="match status" value="1"/>
</dbReference>
<evidence type="ECO:0000256" key="2">
    <source>
        <dbReference type="ARBA" id="ARBA00019014"/>
    </source>
</evidence>
<name>A0ABR2X9G7_9PEZI</name>
<evidence type="ECO:0000313" key="4">
    <source>
        <dbReference type="Proteomes" id="UP001465668"/>
    </source>
</evidence>
<comment type="caution">
    <text evidence="3">The sequence shown here is derived from an EMBL/GenBank/DDBJ whole genome shotgun (WGS) entry which is preliminary data.</text>
</comment>
<gene>
    <name evidence="3" type="ORF">SCAR479_12884</name>
</gene>
<accession>A0ABR2X9G7</accession>
<reference evidence="3 4" key="1">
    <citation type="submission" date="2024-02" db="EMBL/GenBank/DDBJ databases">
        <title>First draft genome assembly of two strains of Seiridium cardinale.</title>
        <authorList>
            <person name="Emiliani G."/>
            <person name="Scali E."/>
        </authorList>
    </citation>
    <scope>NUCLEOTIDE SEQUENCE [LARGE SCALE GENOMIC DNA]</scope>
    <source>
        <strain evidence="3 4">BM-138-000479</strain>
    </source>
</reference>
<dbReference type="Proteomes" id="UP001465668">
    <property type="component" value="Unassembled WGS sequence"/>
</dbReference>
<dbReference type="InterPro" id="IPR005627">
    <property type="entry name" value="CutC-like"/>
</dbReference>
<proteinExistence type="inferred from homology"/>
<sequence length="266" mass="28265">MVSPTALTFGEALVVNPIQYFPSANAAVRAGAARLELNAAGSYPAGGLTPTIEDLTQVQSLKVPIRVMIRPRGPPTSGARDFVYSNAELEAMEQSIYEFKSSGLLSEERGDGFVFGVLCEIGSDEATDFKSASAILALDSCTRLANAAKPYKTVLHRAFDELVSSGTWREALGQLVGCGFDGVLTSGGPGNAVDNVESLDRILEEAGDRIEIILGGGVRSANAGRLVRNLRADTRARLPWAHSSCLTRKETEMVDTGEVMSIVAEI</sequence>
<evidence type="ECO:0000256" key="1">
    <source>
        <dbReference type="ARBA" id="ARBA00007768"/>
    </source>
</evidence>
<dbReference type="EMBL" id="JARVKM010000093">
    <property type="protein sequence ID" value="KAK9770414.1"/>
    <property type="molecule type" value="Genomic_DNA"/>
</dbReference>
<dbReference type="InterPro" id="IPR036822">
    <property type="entry name" value="CutC-like_dom_sf"/>
</dbReference>
<dbReference type="Gene3D" id="3.20.20.380">
    <property type="entry name" value="Copper homeostasis (CutC) domain"/>
    <property type="match status" value="1"/>
</dbReference>
<dbReference type="SUPFAM" id="SSF110395">
    <property type="entry name" value="CutC-like"/>
    <property type="match status" value="1"/>
</dbReference>
<keyword evidence="4" id="KW-1185">Reference proteome</keyword>